<sequence>MGRPSSPLLSPDRIAVAALALVAEHGDFTVPGLAKKLKVSPSSLYNHVSGREQIVELLRAQAMSGVDLPDDTDGDWQTAVAHIARAYRTSYARYPRLIPLLTAHAVNSDHAFRMYNTLASILQNARFTPRDTLRTITALDSFVLGAALDLAAPDAPWRDSDRVEPALAEALSTGVDKGDAFEFGLTALLTGIDAAVNSRR</sequence>
<evidence type="ECO:0000256" key="1">
    <source>
        <dbReference type="ARBA" id="ARBA00023015"/>
    </source>
</evidence>
<dbReference type="PANTHER" id="PTHR30055">
    <property type="entry name" value="HTH-TYPE TRANSCRIPTIONAL REGULATOR RUTR"/>
    <property type="match status" value="1"/>
</dbReference>
<keyword evidence="2" id="KW-0238">DNA-binding</keyword>
<reference evidence="5" key="1">
    <citation type="journal article" date="2014" name="Int. J. Syst. Evol. Microbiol.">
        <title>Complete genome sequence of Corynebacterium casei LMG S-19264T (=DSM 44701T), isolated from a smear-ripened cheese.</title>
        <authorList>
            <consortium name="US DOE Joint Genome Institute (JGI-PGF)"/>
            <person name="Walter F."/>
            <person name="Albersmeier A."/>
            <person name="Kalinowski J."/>
            <person name="Ruckert C."/>
        </authorList>
    </citation>
    <scope>NUCLEOTIDE SEQUENCE</scope>
    <source>
        <strain evidence="5">CCM 7905</strain>
    </source>
</reference>
<dbReference type="InterPro" id="IPR004111">
    <property type="entry name" value="Repressor_TetR_C"/>
</dbReference>
<evidence type="ECO:0000313" key="6">
    <source>
        <dbReference type="Proteomes" id="UP000654257"/>
    </source>
</evidence>
<evidence type="ECO:0000256" key="2">
    <source>
        <dbReference type="ARBA" id="ARBA00023125"/>
    </source>
</evidence>
<dbReference type="SUPFAM" id="SSF48498">
    <property type="entry name" value="Tetracyclin repressor-like, C-terminal domain"/>
    <property type="match status" value="1"/>
</dbReference>
<dbReference type="GO" id="GO:0045892">
    <property type="term" value="P:negative regulation of DNA-templated transcription"/>
    <property type="evidence" value="ECO:0007669"/>
    <property type="project" value="InterPro"/>
</dbReference>
<dbReference type="GO" id="GO:0003700">
    <property type="term" value="F:DNA-binding transcription factor activity"/>
    <property type="evidence" value="ECO:0007669"/>
    <property type="project" value="TreeGrafter"/>
</dbReference>
<organism evidence="5 6">
    <name type="scientific">Rhodococcoides trifolii</name>
    <dbReference type="NCBI Taxonomy" id="908250"/>
    <lineage>
        <taxon>Bacteria</taxon>
        <taxon>Bacillati</taxon>
        <taxon>Actinomycetota</taxon>
        <taxon>Actinomycetes</taxon>
        <taxon>Mycobacteriales</taxon>
        <taxon>Nocardiaceae</taxon>
        <taxon>Rhodococcoides</taxon>
    </lineage>
</organism>
<proteinExistence type="predicted"/>
<gene>
    <name evidence="5" type="ORF">GCM10007304_28940</name>
</gene>
<dbReference type="Pfam" id="PF02909">
    <property type="entry name" value="TetR_C_1"/>
    <property type="match status" value="1"/>
</dbReference>
<dbReference type="InterPro" id="IPR009057">
    <property type="entry name" value="Homeodomain-like_sf"/>
</dbReference>
<keyword evidence="3" id="KW-0804">Transcription</keyword>
<dbReference type="InterPro" id="IPR050109">
    <property type="entry name" value="HTH-type_TetR-like_transc_reg"/>
</dbReference>
<name>A0A917FY15_9NOCA</name>
<protein>
    <submittedName>
        <fullName evidence="5">Tetracycline repressor, C-all-alpha domain protein</fullName>
    </submittedName>
</protein>
<keyword evidence="6" id="KW-1185">Reference proteome</keyword>
<accession>A0A917FY15</accession>
<comment type="caution">
    <text evidence="5">The sequence shown here is derived from an EMBL/GenBank/DDBJ whole genome shotgun (WGS) entry which is preliminary data.</text>
</comment>
<dbReference type="RefSeq" id="WP_188545563.1">
    <property type="nucleotide sequence ID" value="NZ_BMCU01000003.1"/>
</dbReference>
<dbReference type="AlphaFoldDB" id="A0A917FY15"/>
<dbReference type="SUPFAM" id="SSF46689">
    <property type="entry name" value="Homeodomain-like"/>
    <property type="match status" value="1"/>
</dbReference>
<keyword evidence="1" id="KW-0805">Transcription regulation</keyword>
<dbReference type="InterPro" id="IPR036271">
    <property type="entry name" value="Tet_transcr_reg_TetR-rel_C_sf"/>
</dbReference>
<dbReference type="Proteomes" id="UP000654257">
    <property type="component" value="Unassembled WGS sequence"/>
</dbReference>
<evidence type="ECO:0000256" key="3">
    <source>
        <dbReference type="ARBA" id="ARBA00023163"/>
    </source>
</evidence>
<evidence type="ECO:0000259" key="4">
    <source>
        <dbReference type="Pfam" id="PF02909"/>
    </source>
</evidence>
<dbReference type="EMBL" id="BMCU01000003">
    <property type="protein sequence ID" value="GGG13180.1"/>
    <property type="molecule type" value="Genomic_DNA"/>
</dbReference>
<dbReference type="PANTHER" id="PTHR30055:SF151">
    <property type="entry name" value="TRANSCRIPTIONAL REGULATORY PROTEIN"/>
    <property type="match status" value="1"/>
</dbReference>
<dbReference type="Gene3D" id="1.10.357.10">
    <property type="entry name" value="Tetracycline Repressor, domain 2"/>
    <property type="match status" value="1"/>
</dbReference>
<feature type="domain" description="Tetracycline repressor TetR C-terminal" evidence="4">
    <location>
        <begin position="68"/>
        <end position="194"/>
    </location>
</feature>
<evidence type="ECO:0000313" key="5">
    <source>
        <dbReference type="EMBL" id="GGG13180.1"/>
    </source>
</evidence>
<dbReference type="GO" id="GO:0000976">
    <property type="term" value="F:transcription cis-regulatory region binding"/>
    <property type="evidence" value="ECO:0007669"/>
    <property type="project" value="TreeGrafter"/>
</dbReference>
<reference evidence="5" key="2">
    <citation type="submission" date="2020-09" db="EMBL/GenBank/DDBJ databases">
        <authorList>
            <person name="Sun Q."/>
            <person name="Sedlacek I."/>
        </authorList>
    </citation>
    <scope>NUCLEOTIDE SEQUENCE</scope>
    <source>
        <strain evidence="5">CCM 7905</strain>
    </source>
</reference>